<protein>
    <submittedName>
        <fullName evidence="1">Uncharacterized protein</fullName>
    </submittedName>
</protein>
<proteinExistence type="predicted"/>
<name>A0ACC2XN94_9TREE</name>
<evidence type="ECO:0000313" key="1">
    <source>
        <dbReference type="EMBL" id="KAJ9125452.1"/>
    </source>
</evidence>
<comment type="caution">
    <text evidence="1">The sequence shown here is derived from an EMBL/GenBank/DDBJ whole genome shotgun (WGS) entry which is preliminary data.</text>
</comment>
<gene>
    <name evidence="1" type="ORF">QFC22_000413</name>
</gene>
<reference evidence="1" key="1">
    <citation type="submission" date="2023-04" db="EMBL/GenBank/DDBJ databases">
        <title>Draft Genome sequencing of Naganishia species isolated from polar environments using Oxford Nanopore Technology.</title>
        <authorList>
            <person name="Leo P."/>
            <person name="Venkateswaran K."/>
        </authorList>
    </citation>
    <scope>NUCLEOTIDE SEQUENCE</scope>
    <source>
        <strain evidence="1">MNA-CCFEE 5425</strain>
    </source>
</reference>
<keyword evidence="2" id="KW-1185">Reference proteome</keyword>
<accession>A0ACC2XN94</accession>
<dbReference type="Proteomes" id="UP001243375">
    <property type="component" value="Unassembled WGS sequence"/>
</dbReference>
<organism evidence="1 2">
    <name type="scientific">Naganishia vaughanmartiniae</name>
    <dbReference type="NCBI Taxonomy" id="1424756"/>
    <lineage>
        <taxon>Eukaryota</taxon>
        <taxon>Fungi</taxon>
        <taxon>Dikarya</taxon>
        <taxon>Basidiomycota</taxon>
        <taxon>Agaricomycotina</taxon>
        <taxon>Tremellomycetes</taxon>
        <taxon>Filobasidiales</taxon>
        <taxon>Filobasidiaceae</taxon>
        <taxon>Naganishia</taxon>
    </lineage>
</organism>
<dbReference type="EMBL" id="JASBWU010000001">
    <property type="protein sequence ID" value="KAJ9125452.1"/>
    <property type="molecule type" value="Genomic_DNA"/>
</dbReference>
<evidence type="ECO:0000313" key="2">
    <source>
        <dbReference type="Proteomes" id="UP001243375"/>
    </source>
</evidence>
<sequence length="465" mass="49380">MQVEALQSMFPSVDPTVVAAVLEAHTRDGSGDADAVMARATEDLLQLSDPDFTPDHPRMEHTIDQVRSVPYPSSLVARQTYLFHALLQHTQSALDEEYARSLAAADHQHHQSLPYQPRTRRAHPQYAAGNDDHHQNSSTSESVYGYRGGAGADPAFPPTMQNLEEKFEKLAYVGKQKFDSLLQQAKEKYQEVSAPQQQQRQGEMGHGGNTAQGLGVGLVNTLGGLWNEASAAVAARTSGTDGAGTNTQYGQAAGGRGWNEQKEMVGNGVGNVAQGLKGWFDGARTAIAQKTAGTNADYPSLDTAGHSASFAGQSSAPNRRWQPTDTYDPESQPRSINIHRSSSSASSASSIPSTSDDEQDNLHGLDVKDNTPRATSHLAAGVPSHAGSGAAGGALPSPAKIGMLPKKRVSLLPSPEATASTSTLTGPTSPASSADRAPTTTVQDGKRVEDDDVEEEYTKNPFEER</sequence>